<dbReference type="Proteomes" id="UP001530315">
    <property type="component" value="Unassembled WGS sequence"/>
</dbReference>
<evidence type="ECO:0000313" key="3">
    <source>
        <dbReference type="Proteomes" id="UP001530315"/>
    </source>
</evidence>
<gene>
    <name evidence="2" type="ORF">ACHAW5_006961</name>
</gene>
<organism evidence="2 3">
    <name type="scientific">Stephanodiscus triporus</name>
    <dbReference type="NCBI Taxonomy" id="2934178"/>
    <lineage>
        <taxon>Eukaryota</taxon>
        <taxon>Sar</taxon>
        <taxon>Stramenopiles</taxon>
        <taxon>Ochrophyta</taxon>
        <taxon>Bacillariophyta</taxon>
        <taxon>Coscinodiscophyceae</taxon>
        <taxon>Thalassiosirophycidae</taxon>
        <taxon>Stephanodiscales</taxon>
        <taxon>Stephanodiscaceae</taxon>
        <taxon>Stephanodiscus</taxon>
    </lineage>
</organism>
<proteinExistence type="predicted"/>
<dbReference type="AlphaFoldDB" id="A0ABD3MUR9"/>
<keyword evidence="3" id="KW-1185">Reference proteome</keyword>
<sequence length="306" mass="34117">MTNSIEGPLGLSINQLETIHALVGLTDGKRKRENDRIAQKQPKKMSPDNNLSEQRDTIVVNSIGPSDATSKDFCFLLPDDTEYLTDYLFILFAQVKKGVMNESDRAKANRENSQLHFGLRCRHCGGNERQMILHDHKLIHGNQICIFIVGNHVPAAVVRALKVAKSNHKHQVQSKRKGVQSVFFSKLWERIHSDFDGVDGTMLAGVIKKVNNIVDRSVLKSTKATASPNVVSCDEYKDNHLSCEMKAAFSIDDFELALNLLQMPSTPDCTEIFEGAPDVDITPEPVEDSPNWCASSCQIRAKDLTQ</sequence>
<name>A0ABD3MUR9_9STRA</name>
<accession>A0ABD3MUR9</accession>
<evidence type="ECO:0008006" key="4">
    <source>
        <dbReference type="Google" id="ProtNLM"/>
    </source>
</evidence>
<dbReference type="EMBL" id="JALLAZ020001724">
    <property type="protein sequence ID" value="KAL3766703.1"/>
    <property type="molecule type" value="Genomic_DNA"/>
</dbReference>
<evidence type="ECO:0000313" key="2">
    <source>
        <dbReference type="EMBL" id="KAL3766703.1"/>
    </source>
</evidence>
<feature type="region of interest" description="Disordered" evidence="1">
    <location>
        <begin position="30"/>
        <end position="54"/>
    </location>
</feature>
<protein>
    <recommendedName>
        <fullName evidence="4">C2H2-type domain-containing protein</fullName>
    </recommendedName>
</protein>
<comment type="caution">
    <text evidence="2">The sequence shown here is derived from an EMBL/GenBank/DDBJ whole genome shotgun (WGS) entry which is preliminary data.</text>
</comment>
<evidence type="ECO:0000256" key="1">
    <source>
        <dbReference type="SAM" id="MobiDB-lite"/>
    </source>
</evidence>
<reference evidence="2 3" key="1">
    <citation type="submission" date="2024-10" db="EMBL/GenBank/DDBJ databases">
        <title>Updated reference genomes for cyclostephanoid diatoms.</title>
        <authorList>
            <person name="Roberts W.R."/>
            <person name="Alverson A.J."/>
        </authorList>
    </citation>
    <scope>NUCLEOTIDE SEQUENCE [LARGE SCALE GENOMIC DNA]</scope>
    <source>
        <strain evidence="2 3">AJA276-08</strain>
    </source>
</reference>